<dbReference type="Proteomes" id="UP000314294">
    <property type="component" value="Unassembled WGS sequence"/>
</dbReference>
<evidence type="ECO:0000313" key="1">
    <source>
        <dbReference type="EMBL" id="TNN50013.1"/>
    </source>
</evidence>
<evidence type="ECO:0000313" key="2">
    <source>
        <dbReference type="Proteomes" id="UP000314294"/>
    </source>
</evidence>
<keyword evidence="2" id="KW-1185">Reference proteome</keyword>
<sequence length="64" mass="7010">MTISPPRIHAPKSLFLKEIRVSMTAATRGRLGSAFCPPALRLQPETQRVPLLISYLHSVLGEGV</sequence>
<accession>A0A4Z2GAN7</accession>
<name>A0A4Z2GAN7_9TELE</name>
<reference evidence="1 2" key="1">
    <citation type="submission" date="2019-03" db="EMBL/GenBank/DDBJ databases">
        <title>First draft genome of Liparis tanakae, snailfish: a comprehensive survey of snailfish specific genes.</title>
        <authorList>
            <person name="Kim W."/>
            <person name="Song I."/>
            <person name="Jeong J.-H."/>
            <person name="Kim D."/>
            <person name="Kim S."/>
            <person name="Ryu S."/>
            <person name="Song J.Y."/>
            <person name="Lee S.K."/>
        </authorList>
    </citation>
    <scope>NUCLEOTIDE SEQUENCE [LARGE SCALE GENOMIC DNA]</scope>
    <source>
        <tissue evidence="1">Muscle</tissue>
    </source>
</reference>
<proteinExistence type="predicted"/>
<comment type="caution">
    <text evidence="1">The sequence shown here is derived from an EMBL/GenBank/DDBJ whole genome shotgun (WGS) entry which is preliminary data.</text>
</comment>
<dbReference type="AlphaFoldDB" id="A0A4Z2GAN7"/>
<dbReference type="EMBL" id="SRLO01000634">
    <property type="protein sequence ID" value="TNN50013.1"/>
    <property type="molecule type" value="Genomic_DNA"/>
</dbReference>
<gene>
    <name evidence="1" type="ORF">EYF80_039821</name>
</gene>
<organism evidence="1 2">
    <name type="scientific">Liparis tanakae</name>
    <name type="common">Tanaka's snailfish</name>
    <dbReference type="NCBI Taxonomy" id="230148"/>
    <lineage>
        <taxon>Eukaryota</taxon>
        <taxon>Metazoa</taxon>
        <taxon>Chordata</taxon>
        <taxon>Craniata</taxon>
        <taxon>Vertebrata</taxon>
        <taxon>Euteleostomi</taxon>
        <taxon>Actinopterygii</taxon>
        <taxon>Neopterygii</taxon>
        <taxon>Teleostei</taxon>
        <taxon>Neoteleostei</taxon>
        <taxon>Acanthomorphata</taxon>
        <taxon>Eupercaria</taxon>
        <taxon>Perciformes</taxon>
        <taxon>Cottioidei</taxon>
        <taxon>Cottales</taxon>
        <taxon>Liparidae</taxon>
        <taxon>Liparis</taxon>
    </lineage>
</organism>
<protein>
    <submittedName>
        <fullName evidence="1">Uncharacterized protein</fullName>
    </submittedName>
</protein>